<keyword evidence="4" id="KW-0723">Serine/threonine-protein kinase</keyword>
<dbReference type="VEuPathDB" id="TrichDB:TRFO_18617"/>
<dbReference type="Proteomes" id="UP000179807">
    <property type="component" value="Unassembled WGS sequence"/>
</dbReference>
<keyword evidence="6" id="KW-0808">Transferase</keyword>
<evidence type="ECO:0000313" key="6">
    <source>
        <dbReference type="EMBL" id="OHT11823.1"/>
    </source>
</evidence>
<keyword evidence="7" id="KW-1185">Reference proteome</keyword>
<dbReference type="InterPro" id="IPR000719">
    <property type="entry name" value="Prot_kinase_dom"/>
</dbReference>
<evidence type="ECO:0000256" key="3">
    <source>
        <dbReference type="PROSITE-ProRule" id="PRU10141"/>
    </source>
</evidence>
<sequence length="378" mass="42447">MEGVSKEEQQAISRTLINHGYELLGPVGKGGFASVFKIKSIKYNTNFVVKRVLLNDSPSLREKETDGEIQALQGLMHPFIIKMYEFFKDENALYIVLEYCENGSIVNLIEKGPLNIKQFKAIAKQILEALNFCHSKNIAHRDIKPANILLDSYNRVRLADFGLAHHLSEGAFLNKHSGSLAFMAPEIVKKTEYDPLAADVWALGITFYWMATGEFPFPKNTREELVNSIKLGHIQFPQEFDHKIRQLINMMCKYIPSKRPSVKSILEMDIFTSGDAPTRGISLRSMKSSKTRRLIASTIQMITPKVGNASARGEIHGNCPPVKKLTASEDEGGNATLRGSTLNIFKSFKMSGSHVPRLPKKNCSNPTFSDYQMDDIME</sequence>
<dbReference type="AlphaFoldDB" id="A0A1J4KKK4"/>
<protein>
    <submittedName>
        <fullName evidence="6">CAMK family protein kinase</fullName>
    </submittedName>
</protein>
<comment type="similarity">
    <text evidence="4">Belongs to the protein kinase superfamily.</text>
</comment>
<dbReference type="FunFam" id="1.10.510.10:FF:000571">
    <property type="entry name" value="Maternal embryonic leucine zipper kinase"/>
    <property type="match status" value="1"/>
</dbReference>
<dbReference type="GeneID" id="94834992"/>
<accession>A0A1J4KKK4</accession>
<feature type="binding site" evidence="3">
    <location>
        <position position="50"/>
    </location>
    <ligand>
        <name>ATP</name>
        <dbReference type="ChEBI" id="CHEBI:30616"/>
    </ligand>
</feature>
<dbReference type="GO" id="GO:0004674">
    <property type="term" value="F:protein serine/threonine kinase activity"/>
    <property type="evidence" value="ECO:0007669"/>
    <property type="project" value="UniProtKB-KW"/>
</dbReference>
<evidence type="ECO:0000256" key="1">
    <source>
        <dbReference type="ARBA" id="ARBA00022741"/>
    </source>
</evidence>
<evidence type="ECO:0000259" key="5">
    <source>
        <dbReference type="PROSITE" id="PS50011"/>
    </source>
</evidence>
<dbReference type="OrthoDB" id="541276at2759"/>
<dbReference type="EMBL" id="MLAK01000578">
    <property type="protein sequence ID" value="OHT11823.1"/>
    <property type="molecule type" value="Genomic_DNA"/>
</dbReference>
<dbReference type="InterPro" id="IPR008271">
    <property type="entry name" value="Ser/Thr_kinase_AS"/>
</dbReference>
<dbReference type="PANTHER" id="PTHR24362">
    <property type="entry name" value="SERINE/THREONINE-PROTEIN KINASE NEK"/>
    <property type="match status" value="1"/>
</dbReference>
<gene>
    <name evidence="6" type="ORF">TRFO_18617</name>
</gene>
<dbReference type="SUPFAM" id="SSF56112">
    <property type="entry name" value="Protein kinase-like (PK-like)"/>
    <property type="match status" value="1"/>
</dbReference>
<dbReference type="GO" id="GO:0005524">
    <property type="term" value="F:ATP binding"/>
    <property type="evidence" value="ECO:0007669"/>
    <property type="project" value="UniProtKB-UniRule"/>
</dbReference>
<comment type="caution">
    <text evidence="6">The sequence shown here is derived from an EMBL/GenBank/DDBJ whole genome shotgun (WGS) entry which is preliminary data.</text>
</comment>
<name>A0A1J4KKK4_9EUKA</name>
<dbReference type="PROSITE" id="PS00107">
    <property type="entry name" value="PROTEIN_KINASE_ATP"/>
    <property type="match status" value="1"/>
</dbReference>
<dbReference type="InterPro" id="IPR017441">
    <property type="entry name" value="Protein_kinase_ATP_BS"/>
</dbReference>
<dbReference type="PANTHER" id="PTHR24362:SF309">
    <property type="entry name" value="PROTEIN KINASE DOMAIN-CONTAINING PROTEIN"/>
    <property type="match status" value="1"/>
</dbReference>
<dbReference type="Pfam" id="PF00069">
    <property type="entry name" value="Pkinase"/>
    <property type="match status" value="1"/>
</dbReference>
<keyword evidence="6" id="KW-0418">Kinase</keyword>
<reference evidence="6" key="1">
    <citation type="submission" date="2016-10" db="EMBL/GenBank/DDBJ databases">
        <authorList>
            <person name="Benchimol M."/>
            <person name="Almeida L.G."/>
            <person name="Vasconcelos A.T."/>
            <person name="Perreira-Neves A."/>
            <person name="Rosa I.A."/>
            <person name="Tasca T."/>
            <person name="Bogo M.R."/>
            <person name="de Souza W."/>
        </authorList>
    </citation>
    <scope>NUCLEOTIDE SEQUENCE [LARGE SCALE GENOMIC DNA]</scope>
    <source>
        <strain evidence="6">K</strain>
    </source>
</reference>
<dbReference type="Gene3D" id="1.10.510.10">
    <property type="entry name" value="Transferase(Phosphotransferase) domain 1"/>
    <property type="match status" value="1"/>
</dbReference>
<dbReference type="PROSITE" id="PS00108">
    <property type="entry name" value="PROTEIN_KINASE_ST"/>
    <property type="match status" value="1"/>
</dbReference>
<organism evidence="6 7">
    <name type="scientific">Tritrichomonas foetus</name>
    <dbReference type="NCBI Taxonomy" id="1144522"/>
    <lineage>
        <taxon>Eukaryota</taxon>
        <taxon>Metamonada</taxon>
        <taxon>Parabasalia</taxon>
        <taxon>Tritrichomonadida</taxon>
        <taxon>Tritrichomonadidae</taxon>
        <taxon>Tritrichomonas</taxon>
    </lineage>
</organism>
<keyword evidence="1 3" id="KW-0547">Nucleotide-binding</keyword>
<dbReference type="SMART" id="SM00220">
    <property type="entry name" value="S_TKc"/>
    <property type="match status" value="1"/>
</dbReference>
<feature type="domain" description="Protein kinase" evidence="5">
    <location>
        <begin position="21"/>
        <end position="271"/>
    </location>
</feature>
<proteinExistence type="inferred from homology"/>
<dbReference type="PROSITE" id="PS50011">
    <property type="entry name" value="PROTEIN_KINASE_DOM"/>
    <property type="match status" value="1"/>
</dbReference>
<evidence type="ECO:0000256" key="2">
    <source>
        <dbReference type="ARBA" id="ARBA00022840"/>
    </source>
</evidence>
<evidence type="ECO:0000313" key="7">
    <source>
        <dbReference type="Proteomes" id="UP000179807"/>
    </source>
</evidence>
<evidence type="ECO:0000256" key="4">
    <source>
        <dbReference type="RuleBase" id="RU000304"/>
    </source>
</evidence>
<keyword evidence="2 3" id="KW-0067">ATP-binding</keyword>
<dbReference type="RefSeq" id="XP_068364959.1">
    <property type="nucleotide sequence ID" value="XM_068500288.1"/>
</dbReference>
<dbReference type="InterPro" id="IPR011009">
    <property type="entry name" value="Kinase-like_dom_sf"/>
</dbReference>